<evidence type="ECO:0000256" key="2">
    <source>
        <dbReference type="ARBA" id="ARBA00023033"/>
    </source>
</evidence>
<keyword evidence="2 4" id="KW-0503">Monooxygenase</keyword>
<organism evidence="4 5">
    <name type="scientific">Sphingobacterium faecale</name>
    <dbReference type="NCBI Taxonomy" id="2803775"/>
    <lineage>
        <taxon>Bacteria</taxon>
        <taxon>Pseudomonadati</taxon>
        <taxon>Bacteroidota</taxon>
        <taxon>Sphingobacteriia</taxon>
        <taxon>Sphingobacteriales</taxon>
        <taxon>Sphingobacteriaceae</taxon>
        <taxon>Sphingobacterium</taxon>
    </lineage>
</organism>
<dbReference type="PRINTS" id="PR00420">
    <property type="entry name" value="RNGMNOXGNASE"/>
</dbReference>
<evidence type="ECO:0000259" key="3">
    <source>
        <dbReference type="Pfam" id="PF01494"/>
    </source>
</evidence>
<dbReference type="InterPro" id="IPR002938">
    <property type="entry name" value="FAD-bd"/>
</dbReference>
<dbReference type="RefSeq" id="WP_202103664.1">
    <property type="nucleotide sequence ID" value="NZ_JAERTY010000008.1"/>
</dbReference>
<comment type="caution">
    <text evidence="4">The sequence shown here is derived from an EMBL/GenBank/DDBJ whole genome shotgun (WGS) entry which is preliminary data.</text>
</comment>
<dbReference type="Proteomes" id="UP000625283">
    <property type="component" value="Unassembled WGS sequence"/>
</dbReference>
<sequence length="392" mass="44302">MKIAIIGGGIAGLTTAIVLRNQGIEPTIYESADNIKHLGAGILLANNAMQVFKKLGIHKEIEDAGMKISNVKITDSQLITLSETNLDRFEDKYGVYNVAIHRADLLNILTSQVGFQNIHLSKRLNKIEKKDGFKLIFEDETTVNAEAIIGADGIKSVVRNQLFDSGNIRDTGQRCWRGVVELDWDLKYRHEAFESWGKGKRFGFAKITDKKVYWYAVVNQSLLDKEPDITSLFREFHPDIIHIISKTAISDIIFNDIIDLSPFKQWTKGNACLIGDAAHATTPNMGQGACQAIEDAYAIGKLLERSKTITETFLQYEALRINKAHTIVNTSWKLGNMAHMENDLGIWFRNKLIKLMPESIRMKQMDKMFDISYIDNFSKKSISNRNILKNGF</sequence>
<dbReference type="GO" id="GO:0004497">
    <property type="term" value="F:monooxygenase activity"/>
    <property type="evidence" value="ECO:0007669"/>
    <property type="project" value="UniProtKB-KW"/>
</dbReference>
<keyword evidence="5" id="KW-1185">Reference proteome</keyword>
<evidence type="ECO:0000313" key="5">
    <source>
        <dbReference type="Proteomes" id="UP000625283"/>
    </source>
</evidence>
<keyword evidence="1" id="KW-0560">Oxidoreductase</keyword>
<accession>A0ABS1R607</accession>
<dbReference type="PANTHER" id="PTHR13789">
    <property type="entry name" value="MONOOXYGENASE"/>
    <property type="match status" value="1"/>
</dbReference>
<dbReference type="Gene3D" id="3.50.50.60">
    <property type="entry name" value="FAD/NAD(P)-binding domain"/>
    <property type="match status" value="1"/>
</dbReference>
<protein>
    <submittedName>
        <fullName evidence="4">FAD-dependent monooxygenase</fullName>
    </submittedName>
</protein>
<dbReference type="InterPro" id="IPR036188">
    <property type="entry name" value="FAD/NAD-bd_sf"/>
</dbReference>
<proteinExistence type="predicted"/>
<dbReference type="EMBL" id="JAERTY010000008">
    <property type="protein sequence ID" value="MBL1409950.1"/>
    <property type="molecule type" value="Genomic_DNA"/>
</dbReference>
<dbReference type="SUPFAM" id="SSF51905">
    <property type="entry name" value="FAD/NAD(P)-binding domain"/>
    <property type="match status" value="1"/>
</dbReference>
<dbReference type="InterPro" id="IPR050493">
    <property type="entry name" value="FAD-dep_Monooxygenase_BioMet"/>
</dbReference>
<gene>
    <name evidence="4" type="ORF">JKG61_14420</name>
</gene>
<name>A0ABS1R607_9SPHI</name>
<dbReference type="Pfam" id="PF01494">
    <property type="entry name" value="FAD_binding_3"/>
    <property type="match status" value="1"/>
</dbReference>
<evidence type="ECO:0000256" key="1">
    <source>
        <dbReference type="ARBA" id="ARBA00023002"/>
    </source>
</evidence>
<evidence type="ECO:0000313" key="4">
    <source>
        <dbReference type="EMBL" id="MBL1409950.1"/>
    </source>
</evidence>
<reference evidence="4 5" key="1">
    <citation type="submission" date="2021-01" db="EMBL/GenBank/DDBJ databases">
        <title>C459-1 draft genome sequence.</title>
        <authorList>
            <person name="Zhang X.-F."/>
        </authorList>
    </citation>
    <scope>NUCLEOTIDE SEQUENCE [LARGE SCALE GENOMIC DNA]</scope>
    <source>
        <strain evidence="5">C459-1</strain>
    </source>
</reference>
<dbReference type="PANTHER" id="PTHR13789:SF309">
    <property type="entry name" value="PUTATIVE (AFU_ORTHOLOGUE AFUA_6G14510)-RELATED"/>
    <property type="match status" value="1"/>
</dbReference>
<feature type="domain" description="FAD-binding" evidence="3">
    <location>
        <begin position="2"/>
        <end position="304"/>
    </location>
</feature>